<dbReference type="AlphaFoldDB" id="A0A1H2U3Y1"/>
<keyword evidence="1" id="KW-0472">Membrane</keyword>
<keyword evidence="1" id="KW-0812">Transmembrane</keyword>
<dbReference type="Gene3D" id="2.20.28.30">
    <property type="entry name" value="RNA polymerase ii, chain L"/>
    <property type="match status" value="1"/>
</dbReference>
<evidence type="ECO:0008006" key="4">
    <source>
        <dbReference type="Google" id="ProtNLM"/>
    </source>
</evidence>
<reference evidence="2 3" key="1">
    <citation type="submission" date="2016-10" db="EMBL/GenBank/DDBJ databases">
        <authorList>
            <person name="de Groot N.N."/>
        </authorList>
    </citation>
    <scope>NUCLEOTIDE SEQUENCE [LARGE SCALE GENOMIC DNA]</scope>
    <source>
        <strain evidence="2 3">CGMCC 1.8894</strain>
    </source>
</reference>
<dbReference type="PANTHER" id="PTHR37826:SF3">
    <property type="entry name" value="J DOMAIN-CONTAINING PROTEIN"/>
    <property type="match status" value="1"/>
</dbReference>
<accession>A0A1H2U3Y1</accession>
<name>A0A1H2U3Y1_9RHOB</name>
<dbReference type="OrthoDB" id="3182597at2"/>
<sequence length="362" mass="41138">MPLIQTEHRFPCAQCGAALRFAPGQDRLTCEYCGHAQDIPGLTDEDRATVLETLDYHAAVAEILPADQIEETRVTACPNCGAQVTFDEKEHASQCPFCATPVVADTGTHRHIKPQAVIPFRLTERDAHEKMNQWLKRLWFAPNGLAQYARNDRRLDGLYVPYWAFDADTTSDYQGARGTYYYVSVSDGKGGTRQERRTRWTSTSGRVARRFMDLLIMASTSLPRRYVRKLEPWTLSELELYNPQYLSGFRAEGYTVDLPDGFALAKERMAEVITEDARRDIGGDEQRVTSVRTTYADERFKHLLLPIWVAAYRYRDKSYRFVVNAQSGRVQGERPWSAWKIALAVIAALILLAGGFYLAEFA</sequence>
<gene>
    <name evidence="2" type="ORF">SAMN04488238_102273</name>
</gene>
<protein>
    <recommendedName>
        <fullName evidence="4">Replication restart DNA helicase PriA</fullName>
    </recommendedName>
</protein>
<keyword evidence="3" id="KW-1185">Reference proteome</keyword>
<evidence type="ECO:0000313" key="3">
    <source>
        <dbReference type="Proteomes" id="UP000198539"/>
    </source>
</evidence>
<proteinExistence type="predicted"/>
<evidence type="ECO:0000313" key="2">
    <source>
        <dbReference type="EMBL" id="SDW50923.1"/>
    </source>
</evidence>
<evidence type="ECO:0000256" key="1">
    <source>
        <dbReference type="SAM" id="Phobius"/>
    </source>
</evidence>
<keyword evidence="1" id="KW-1133">Transmembrane helix</keyword>
<organism evidence="2 3">
    <name type="scientific">Roseicitreum antarcticum</name>
    <dbReference type="NCBI Taxonomy" id="564137"/>
    <lineage>
        <taxon>Bacteria</taxon>
        <taxon>Pseudomonadati</taxon>
        <taxon>Pseudomonadota</taxon>
        <taxon>Alphaproteobacteria</taxon>
        <taxon>Rhodobacterales</taxon>
        <taxon>Paracoccaceae</taxon>
        <taxon>Roseicitreum</taxon>
    </lineage>
</organism>
<dbReference type="PANTHER" id="PTHR37826">
    <property type="entry name" value="FLOTILLIN BAND_7_5 DOMAIN PROTEIN"/>
    <property type="match status" value="1"/>
</dbReference>
<dbReference type="Proteomes" id="UP000198539">
    <property type="component" value="Unassembled WGS sequence"/>
</dbReference>
<feature type="transmembrane region" description="Helical" evidence="1">
    <location>
        <begin position="336"/>
        <end position="359"/>
    </location>
</feature>
<dbReference type="STRING" id="564137.SAMN04488238_102273"/>
<dbReference type="EMBL" id="FNOM01000002">
    <property type="protein sequence ID" value="SDW50923.1"/>
    <property type="molecule type" value="Genomic_DNA"/>
</dbReference>